<comment type="caution">
    <text evidence="1">The sequence shown here is derived from an EMBL/GenBank/DDBJ whole genome shotgun (WGS) entry which is preliminary data.</text>
</comment>
<dbReference type="OrthoDB" id="1490890at2"/>
<gene>
    <name evidence="1" type="ORF">M23134_07761</name>
</gene>
<keyword evidence="2" id="KW-1185">Reference proteome</keyword>
<accession>A1ZLA9</accession>
<dbReference type="EMBL" id="AAWS01000014">
    <property type="protein sequence ID" value="EAY28663.1"/>
    <property type="molecule type" value="Genomic_DNA"/>
</dbReference>
<reference evidence="1 2" key="1">
    <citation type="submission" date="2007-01" db="EMBL/GenBank/DDBJ databases">
        <authorList>
            <person name="Haygood M."/>
            <person name="Podell S."/>
            <person name="Anderson C."/>
            <person name="Hopkinson B."/>
            <person name="Roe K."/>
            <person name="Barbeau K."/>
            <person name="Gaasterland T."/>
            <person name="Ferriera S."/>
            <person name="Johnson J."/>
            <person name="Kravitz S."/>
            <person name="Beeson K."/>
            <person name="Sutton G."/>
            <person name="Rogers Y.-H."/>
            <person name="Friedman R."/>
            <person name="Frazier M."/>
            <person name="Venter J.C."/>
        </authorList>
    </citation>
    <scope>NUCLEOTIDE SEQUENCE [LARGE SCALE GENOMIC DNA]</scope>
    <source>
        <strain evidence="1 2">ATCC 23134</strain>
    </source>
</reference>
<dbReference type="Proteomes" id="UP000004095">
    <property type="component" value="Unassembled WGS sequence"/>
</dbReference>
<sequence>MMKHTITRIYEIVVLLIVLGCLGQILWGAPTYDAQLSELQTAMNISWQQGHKKAVEDMENLEEDVHKNGNPREELESIKRAQLLIKKTTKINGLFERTNNQWHNGKQGFDALKRAVKKHADWINSEFGDFDLELVDPKHALAKYPHRSNATTIATKALIAEKKLQIQRLQAVILRKLGVDEITFTGCGLRSWQRVVPQTNVVQVGDTYTADLFLVKIRRYGSLTTRMYYNNKITGDGAVRFEVLQRGKQYWEAKFRYYTVDGKKDTTIVQKVYYEVK</sequence>
<dbReference type="AlphaFoldDB" id="A1ZLA9"/>
<name>A1ZLA9_MICM2</name>
<evidence type="ECO:0000313" key="2">
    <source>
        <dbReference type="Proteomes" id="UP000004095"/>
    </source>
</evidence>
<dbReference type="RefSeq" id="WP_002697361.1">
    <property type="nucleotide sequence ID" value="NZ_AAWS01000014.1"/>
</dbReference>
<evidence type="ECO:0000313" key="1">
    <source>
        <dbReference type="EMBL" id="EAY28663.1"/>
    </source>
</evidence>
<proteinExistence type="predicted"/>
<protein>
    <submittedName>
        <fullName evidence="1">Uncharacterized protein</fullName>
    </submittedName>
</protein>
<organism evidence="1 2">
    <name type="scientific">Microscilla marina ATCC 23134</name>
    <dbReference type="NCBI Taxonomy" id="313606"/>
    <lineage>
        <taxon>Bacteria</taxon>
        <taxon>Pseudomonadati</taxon>
        <taxon>Bacteroidota</taxon>
        <taxon>Cytophagia</taxon>
        <taxon>Cytophagales</taxon>
        <taxon>Microscillaceae</taxon>
        <taxon>Microscilla</taxon>
    </lineage>
</organism>